<comment type="caution">
    <text evidence="8">The sequence shown here is derived from an EMBL/GenBank/DDBJ whole genome shotgun (WGS) entry which is preliminary data.</text>
</comment>
<dbReference type="Proteomes" id="UP000813423">
    <property type="component" value="Unassembled WGS sequence"/>
</dbReference>
<feature type="domain" description="Zn(2)-C6 fungal-type" evidence="7">
    <location>
        <begin position="74"/>
        <end position="104"/>
    </location>
</feature>
<evidence type="ECO:0000256" key="4">
    <source>
        <dbReference type="ARBA" id="ARBA00023163"/>
    </source>
</evidence>
<dbReference type="CDD" id="cd00067">
    <property type="entry name" value="GAL4"/>
    <property type="match status" value="1"/>
</dbReference>
<dbReference type="InterPro" id="IPR001138">
    <property type="entry name" value="Zn2Cys6_DnaBD"/>
</dbReference>
<dbReference type="CDD" id="cd12148">
    <property type="entry name" value="fungal_TF_MHR"/>
    <property type="match status" value="1"/>
</dbReference>
<keyword evidence="2" id="KW-0805">Transcription regulation</keyword>
<keyword evidence="5" id="KW-0539">Nucleus</keyword>
<dbReference type="Pfam" id="PF00172">
    <property type="entry name" value="Zn_clus"/>
    <property type="match status" value="1"/>
</dbReference>
<dbReference type="GO" id="GO:0006351">
    <property type="term" value="P:DNA-templated transcription"/>
    <property type="evidence" value="ECO:0007669"/>
    <property type="project" value="InterPro"/>
</dbReference>
<sequence>MAHDPDSSNADSSIVAILAWGFRQHPVAELVAGIPEMEGSLVHASSALPPLEMSDRRRRTASPLGTALRPSPLACTECRKHHVKCDAKKPACSRCLDARLPCNYLPSRRGGRRKPRSSLLPPLQGVTPDFPGMAYQTPLSETAGGNPTTGPSSSPVTGKEASSVASRNSPQNAPLVVPDSRFVRLYYEHFHNAHPILVPASSYEERNYPSFLQHVVRFIGSHYSLQVSGDSFKDATMLQLSHSGERTPCMVQALLLYSIFLCARSECSEAEKTFSQATDIALELGMFRRDFATTFSNGNETEAESLRRTWWELFIVDVFMAARPPKVVLRCGNVPYDVPLPCEEYVYANRKEIPPPATFTAFKMRVFLEEDGDARFSRYSSFSYRIEAALILARVLVLNSLPETHRDHLQAVENALISWTNHLPTHKVDIVDMYGNVDEMLFQAHTTIQYAAMLLHLPRSNLRPEFPDLHVPICPTTPLRLSPSCTRHVHDVKATEASKQLSNLLSMRPSAQGYSPLIVSPLVLCGMVQLATSRIHSPECLDHHCNRVVLVLGCLKILSSSWPLARQAQQHLRRAAADSFTSWIESQHPQGAAGLAPASRNDAYKESSADQTTWYSTGGQGMNGDVQSLFSPGMLSAYIDPTCSDPLLLNTMSEFDMT</sequence>
<feature type="compositionally biased region" description="Polar residues" evidence="6">
    <location>
        <begin position="137"/>
        <end position="156"/>
    </location>
</feature>
<accession>A0A9P8NHR5</accession>
<evidence type="ECO:0000256" key="6">
    <source>
        <dbReference type="SAM" id="MobiDB-lite"/>
    </source>
</evidence>
<evidence type="ECO:0000259" key="7">
    <source>
        <dbReference type="PROSITE" id="PS50048"/>
    </source>
</evidence>
<dbReference type="PROSITE" id="PS50048">
    <property type="entry name" value="ZN2_CY6_FUNGAL_2"/>
    <property type="match status" value="1"/>
</dbReference>
<dbReference type="SMART" id="SM00066">
    <property type="entry name" value="GAL4"/>
    <property type="match status" value="1"/>
</dbReference>
<dbReference type="InterPro" id="IPR036864">
    <property type="entry name" value="Zn2-C6_fun-type_DNA-bd_sf"/>
</dbReference>
<evidence type="ECO:0000256" key="2">
    <source>
        <dbReference type="ARBA" id="ARBA00023015"/>
    </source>
</evidence>
<proteinExistence type="predicted"/>
<dbReference type="PROSITE" id="PS00463">
    <property type="entry name" value="ZN2_CY6_FUNGAL_1"/>
    <property type="match status" value="1"/>
</dbReference>
<feature type="region of interest" description="Disordered" evidence="6">
    <location>
        <begin position="107"/>
        <end position="172"/>
    </location>
</feature>
<feature type="compositionally biased region" description="Polar residues" evidence="6">
    <location>
        <begin position="163"/>
        <end position="172"/>
    </location>
</feature>
<dbReference type="SUPFAM" id="SSF57701">
    <property type="entry name" value="Zn2/Cys6 DNA-binding domain"/>
    <property type="match status" value="1"/>
</dbReference>
<keyword evidence="3" id="KW-0238">DNA-binding</keyword>
<evidence type="ECO:0000313" key="9">
    <source>
        <dbReference type="Proteomes" id="UP000813423"/>
    </source>
</evidence>
<keyword evidence="1" id="KW-0479">Metal-binding</keyword>
<reference evidence="8" key="1">
    <citation type="submission" date="2021-08" db="EMBL/GenBank/DDBJ databases">
        <title>Global Aspergillus fumigatus from environmental and clinical sources.</title>
        <authorList>
            <person name="Barber A."/>
            <person name="Sae-Ong T."/>
        </authorList>
    </citation>
    <scope>NUCLEOTIDE SEQUENCE</scope>
    <source>
        <strain evidence="8">NRZ-2016-071</strain>
    </source>
</reference>
<evidence type="ECO:0000256" key="3">
    <source>
        <dbReference type="ARBA" id="ARBA00023125"/>
    </source>
</evidence>
<name>A0A9P8NHR5_ASPFM</name>
<dbReference type="PANTHER" id="PTHR47431:SF2">
    <property type="entry name" value="ZN(II)2CYS6 TRANSCRIPTION FACTOR (EUROFUNG)"/>
    <property type="match status" value="1"/>
</dbReference>
<evidence type="ECO:0000313" key="8">
    <source>
        <dbReference type="EMBL" id="KAH1901007.1"/>
    </source>
</evidence>
<dbReference type="AlphaFoldDB" id="A0A9P8NHR5"/>
<dbReference type="GO" id="GO:0008270">
    <property type="term" value="F:zinc ion binding"/>
    <property type="evidence" value="ECO:0007669"/>
    <property type="project" value="InterPro"/>
</dbReference>
<gene>
    <name evidence="8" type="ORF">KXV57_008198</name>
</gene>
<organism evidence="8 9">
    <name type="scientific">Aspergillus fumigatus</name>
    <name type="common">Neosartorya fumigata</name>
    <dbReference type="NCBI Taxonomy" id="746128"/>
    <lineage>
        <taxon>Eukaryota</taxon>
        <taxon>Fungi</taxon>
        <taxon>Dikarya</taxon>
        <taxon>Ascomycota</taxon>
        <taxon>Pezizomycotina</taxon>
        <taxon>Eurotiomycetes</taxon>
        <taxon>Eurotiomycetidae</taxon>
        <taxon>Eurotiales</taxon>
        <taxon>Aspergillaceae</taxon>
        <taxon>Aspergillus</taxon>
        <taxon>Aspergillus subgen. Fumigati</taxon>
    </lineage>
</organism>
<dbReference type="PANTHER" id="PTHR47431">
    <property type="entry name" value="ZN(II)2CYS6 TRANSCRIPTION FACTOR (EUROFUNG)-RELATED"/>
    <property type="match status" value="1"/>
</dbReference>
<dbReference type="Pfam" id="PF04082">
    <property type="entry name" value="Fungal_trans"/>
    <property type="match status" value="1"/>
</dbReference>
<evidence type="ECO:0000256" key="1">
    <source>
        <dbReference type="ARBA" id="ARBA00022723"/>
    </source>
</evidence>
<dbReference type="Gene3D" id="4.10.240.10">
    <property type="entry name" value="Zn(2)-C6 fungal-type DNA-binding domain"/>
    <property type="match status" value="1"/>
</dbReference>
<protein>
    <recommendedName>
        <fullName evidence="7">Zn(2)-C6 fungal-type domain-containing protein</fullName>
    </recommendedName>
</protein>
<evidence type="ECO:0000256" key="5">
    <source>
        <dbReference type="ARBA" id="ARBA00023242"/>
    </source>
</evidence>
<dbReference type="InterPro" id="IPR007219">
    <property type="entry name" value="XnlR_reg_dom"/>
</dbReference>
<keyword evidence="4" id="KW-0804">Transcription</keyword>
<dbReference type="EMBL" id="JAIBSC010000070">
    <property type="protein sequence ID" value="KAH1901007.1"/>
    <property type="molecule type" value="Genomic_DNA"/>
</dbReference>
<dbReference type="GO" id="GO:0000981">
    <property type="term" value="F:DNA-binding transcription factor activity, RNA polymerase II-specific"/>
    <property type="evidence" value="ECO:0007669"/>
    <property type="project" value="InterPro"/>
</dbReference>
<dbReference type="GO" id="GO:0003677">
    <property type="term" value="F:DNA binding"/>
    <property type="evidence" value="ECO:0007669"/>
    <property type="project" value="UniProtKB-KW"/>
</dbReference>
<dbReference type="PRINTS" id="PR00755">
    <property type="entry name" value="AFLATOXINBRP"/>
</dbReference>